<dbReference type="Proteomes" id="UP000509510">
    <property type="component" value="Chromosome IV"/>
</dbReference>
<reference evidence="11" key="1">
    <citation type="submission" date="2020-06" db="EMBL/GenBank/DDBJ databases">
        <title>A chromosome-scale genome assembly of Talaromyces rugulosus W13939.</title>
        <authorList>
            <person name="Wang B."/>
            <person name="Guo L."/>
            <person name="Ye K."/>
            <person name="Wang L."/>
        </authorList>
    </citation>
    <scope>NUCLEOTIDE SEQUENCE [LARGE SCALE GENOMIC DNA]</scope>
    <source>
        <strain evidence="11">W13939</strain>
    </source>
</reference>
<gene>
    <name evidence="10" type="ORF">TRUGW13939_08529</name>
</gene>
<dbReference type="PRINTS" id="PR00385">
    <property type="entry name" value="P450"/>
</dbReference>
<dbReference type="InterPro" id="IPR050121">
    <property type="entry name" value="Cytochrome_P450_monoxygenase"/>
</dbReference>
<dbReference type="PANTHER" id="PTHR24305">
    <property type="entry name" value="CYTOCHROME P450"/>
    <property type="match status" value="1"/>
</dbReference>
<dbReference type="InterPro" id="IPR001128">
    <property type="entry name" value="Cyt_P450"/>
</dbReference>
<evidence type="ECO:0000256" key="2">
    <source>
        <dbReference type="ARBA" id="ARBA00010617"/>
    </source>
</evidence>
<dbReference type="OrthoDB" id="4227222at2759"/>
<protein>
    <submittedName>
        <fullName evidence="10">Uncharacterized protein</fullName>
    </submittedName>
</protein>
<dbReference type="PRINTS" id="PR00463">
    <property type="entry name" value="EP450I"/>
</dbReference>
<dbReference type="SUPFAM" id="SSF48264">
    <property type="entry name" value="Cytochrome P450"/>
    <property type="match status" value="1"/>
</dbReference>
<dbReference type="InterPro" id="IPR036396">
    <property type="entry name" value="Cyt_P450_sf"/>
</dbReference>
<accession>A0A7H8R6M0</accession>
<dbReference type="GO" id="GO:0016705">
    <property type="term" value="F:oxidoreductase activity, acting on paired donors, with incorporation or reduction of molecular oxygen"/>
    <property type="evidence" value="ECO:0007669"/>
    <property type="project" value="InterPro"/>
</dbReference>
<evidence type="ECO:0000256" key="7">
    <source>
        <dbReference type="ARBA" id="ARBA00023033"/>
    </source>
</evidence>
<dbReference type="PANTHER" id="PTHR24305:SF237">
    <property type="entry name" value="CYTOCHROME P450 MONOOXYGENASE ATNE-RELATED"/>
    <property type="match status" value="1"/>
</dbReference>
<evidence type="ECO:0000256" key="6">
    <source>
        <dbReference type="ARBA" id="ARBA00023004"/>
    </source>
</evidence>
<dbReference type="RefSeq" id="XP_035347556.1">
    <property type="nucleotide sequence ID" value="XM_035491663.1"/>
</dbReference>
<evidence type="ECO:0000256" key="4">
    <source>
        <dbReference type="ARBA" id="ARBA00022723"/>
    </source>
</evidence>
<evidence type="ECO:0000256" key="1">
    <source>
        <dbReference type="ARBA" id="ARBA00001971"/>
    </source>
</evidence>
<dbReference type="GeneID" id="55996018"/>
<dbReference type="EMBL" id="CP055901">
    <property type="protein sequence ID" value="QKX61381.1"/>
    <property type="molecule type" value="Genomic_DNA"/>
</dbReference>
<dbReference type="GO" id="GO:0004497">
    <property type="term" value="F:monooxygenase activity"/>
    <property type="evidence" value="ECO:0007669"/>
    <property type="project" value="UniProtKB-KW"/>
</dbReference>
<dbReference type="InterPro" id="IPR002401">
    <property type="entry name" value="Cyt_P450_E_grp-I"/>
</dbReference>
<dbReference type="InterPro" id="IPR017972">
    <property type="entry name" value="Cyt_P450_CS"/>
</dbReference>
<evidence type="ECO:0000256" key="9">
    <source>
        <dbReference type="RuleBase" id="RU000461"/>
    </source>
</evidence>
<dbReference type="PROSITE" id="PS00086">
    <property type="entry name" value="CYTOCHROME_P450"/>
    <property type="match status" value="1"/>
</dbReference>
<keyword evidence="7 9" id="KW-0503">Monooxygenase</keyword>
<keyword evidence="11" id="KW-1185">Reference proteome</keyword>
<keyword evidence="5 9" id="KW-0560">Oxidoreductase</keyword>
<dbReference type="Pfam" id="PF00067">
    <property type="entry name" value="p450"/>
    <property type="match status" value="1"/>
</dbReference>
<evidence type="ECO:0000313" key="11">
    <source>
        <dbReference type="Proteomes" id="UP000509510"/>
    </source>
</evidence>
<evidence type="ECO:0000256" key="8">
    <source>
        <dbReference type="PIRSR" id="PIRSR602401-1"/>
    </source>
</evidence>
<name>A0A7H8R6M0_TALRU</name>
<feature type="binding site" description="axial binding residue" evidence="8">
    <location>
        <position position="319"/>
    </location>
    <ligand>
        <name>heme</name>
        <dbReference type="ChEBI" id="CHEBI:30413"/>
    </ligand>
    <ligandPart>
        <name>Fe</name>
        <dbReference type="ChEBI" id="CHEBI:18248"/>
    </ligandPart>
</feature>
<dbReference type="GO" id="GO:0005506">
    <property type="term" value="F:iron ion binding"/>
    <property type="evidence" value="ECO:0007669"/>
    <property type="project" value="InterPro"/>
</dbReference>
<keyword evidence="6 8" id="KW-0408">Iron</keyword>
<dbReference type="GO" id="GO:0020037">
    <property type="term" value="F:heme binding"/>
    <property type="evidence" value="ECO:0007669"/>
    <property type="project" value="InterPro"/>
</dbReference>
<organism evidence="10 11">
    <name type="scientific">Talaromyces rugulosus</name>
    <name type="common">Penicillium rugulosum</name>
    <dbReference type="NCBI Taxonomy" id="121627"/>
    <lineage>
        <taxon>Eukaryota</taxon>
        <taxon>Fungi</taxon>
        <taxon>Dikarya</taxon>
        <taxon>Ascomycota</taxon>
        <taxon>Pezizomycotina</taxon>
        <taxon>Eurotiomycetes</taxon>
        <taxon>Eurotiomycetidae</taxon>
        <taxon>Eurotiales</taxon>
        <taxon>Trichocomaceae</taxon>
        <taxon>Talaromyces</taxon>
        <taxon>Talaromyces sect. Islandici</taxon>
    </lineage>
</organism>
<dbReference type="KEGG" id="trg:TRUGW13939_08529"/>
<sequence>MDDPVQHSRKRRIIAQAVTTEAVKSMESIILGHVDQFCELLTPSTSQQNGTWSEPLDVKVAANCFTFDTLTDVALGRSPDMLTSEKNRWILSLLPKAVKFLHTMGHMPILLCLYYLPFKSQMAKDMTMYHQDLSEKIAQHRIRQGTRSDGDKADVLSYLINAKDPETGGADTTALAITAALFYLAQYPSSLIKLRTEPQQAFDSKDSIRMGPVLLSCLYLRACLDEAMRLVPAVGGVLPRTVLPPGLVIANEYCPPGTIVGVPGYAMNHHPEYFPEPFSFRPERWIVGSLGPGKTTVTEADVRRSQAAFLQFSQGPRGCVGKHLAYAELSLAVASVVWSFDMEVSNKASSLAKFQDRDDWREAMSSRGEIPTGDICP</sequence>
<comment type="cofactor">
    <cofactor evidence="1 8">
        <name>heme</name>
        <dbReference type="ChEBI" id="CHEBI:30413"/>
    </cofactor>
</comment>
<dbReference type="Gene3D" id="1.10.630.10">
    <property type="entry name" value="Cytochrome P450"/>
    <property type="match status" value="1"/>
</dbReference>
<evidence type="ECO:0000313" key="10">
    <source>
        <dbReference type="EMBL" id="QKX61381.1"/>
    </source>
</evidence>
<comment type="similarity">
    <text evidence="2 9">Belongs to the cytochrome P450 family.</text>
</comment>
<evidence type="ECO:0000256" key="3">
    <source>
        <dbReference type="ARBA" id="ARBA00022617"/>
    </source>
</evidence>
<keyword evidence="3 8" id="KW-0349">Heme</keyword>
<keyword evidence="4 8" id="KW-0479">Metal-binding</keyword>
<dbReference type="AlphaFoldDB" id="A0A7H8R6M0"/>
<proteinExistence type="inferred from homology"/>
<evidence type="ECO:0000256" key="5">
    <source>
        <dbReference type="ARBA" id="ARBA00023002"/>
    </source>
</evidence>